<proteinExistence type="predicted"/>
<dbReference type="Proteomes" id="UP000799118">
    <property type="component" value="Unassembled WGS sequence"/>
</dbReference>
<feature type="compositionally biased region" description="Polar residues" evidence="1">
    <location>
        <begin position="67"/>
        <end position="78"/>
    </location>
</feature>
<feature type="region of interest" description="Disordered" evidence="1">
    <location>
        <begin position="45"/>
        <end position="161"/>
    </location>
</feature>
<gene>
    <name evidence="2" type="ORF">BT96DRAFT_984099</name>
</gene>
<feature type="compositionally biased region" description="Polar residues" evidence="1">
    <location>
        <begin position="251"/>
        <end position="263"/>
    </location>
</feature>
<feature type="compositionally biased region" description="Basic residues" evidence="1">
    <location>
        <begin position="50"/>
        <end position="60"/>
    </location>
</feature>
<keyword evidence="3" id="KW-1185">Reference proteome</keyword>
<feature type="compositionally biased region" description="Pro residues" evidence="1">
    <location>
        <begin position="117"/>
        <end position="135"/>
    </location>
</feature>
<accession>A0A6A4IJ71</accession>
<reference evidence="2" key="1">
    <citation type="journal article" date="2019" name="Environ. Microbiol.">
        <title>Fungal ecological strategies reflected in gene transcription - a case study of two litter decomposers.</title>
        <authorList>
            <person name="Barbi F."/>
            <person name="Kohler A."/>
            <person name="Barry K."/>
            <person name="Baskaran P."/>
            <person name="Daum C."/>
            <person name="Fauchery L."/>
            <person name="Ihrmark K."/>
            <person name="Kuo A."/>
            <person name="LaButti K."/>
            <person name="Lipzen A."/>
            <person name="Morin E."/>
            <person name="Grigoriev I.V."/>
            <person name="Henrissat B."/>
            <person name="Lindahl B."/>
            <person name="Martin F."/>
        </authorList>
    </citation>
    <scope>NUCLEOTIDE SEQUENCE</scope>
    <source>
        <strain evidence="2">JB14</strain>
    </source>
</reference>
<feature type="compositionally biased region" description="Acidic residues" evidence="1">
    <location>
        <begin position="79"/>
        <end position="88"/>
    </location>
</feature>
<protein>
    <submittedName>
        <fullName evidence="2">Uncharacterized protein</fullName>
    </submittedName>
</protein>
<feature type="region of interest" description="Disordered" evidence="1">
    <location>
        <begin position="229"/>
        <end position="266"/>
    </location>
</feature>
<name>A0A6A4IJ71_9AGAR</name>
<evidence type="ECO:0000313" key="3">
    <source>
        <dbReference type="Proteomes" id="UP000799118"/>
    </source>
</evidence>
<evidence type="ECO:0000256" key="1">
    <source>
        <dbReference type="SAM" id="MobiDB-lite"/>
    </source>
</evidence>
<dbReference type="OrthoDB" id="3066830at2759"/>
<evidence type="ECO:0000313" key="2">
    <source>
        <dbReference type="EMBL" id="KAE9410586.1"/>
    </source>
</evidence>
<dbReference type="AlphaFoldDB" id="A0A6A4IJ71"/>
<dbReference type="EMBL" id="ML769385">
    <property type="protein sequence ID" value="KAE9410586.1"/>
    <property type="molecule type" value="Genomic_DNA"/>
</dbReference>
<organism evidence="2 3">
    <name type="scientific">Gymnopus androsaceus JB14</name>
    <dbReference type="NCBI Taxonomy" id="1447944"/>
    <lineage>
        <taxon>Eukaryota</taxon>
        <taxon>Fungi</taxon>
        <taxon>Dikarya</taxon>
        <taxon>Basidiomycota</taxon>
        <taxon>Agaricomycotina</taxon>
        <taxon>Agaricomycetes</taxon>
        <taxon>Agaricomycetidae</taxon>
        <taxon>Agaricales</taxon>
        <taxon>Marasmiineae</taxon>
        <taxon>Omphalotaceae</taxon>
        <taxon>Gymnopus</taxon>
    </lineage>
</organism>
<feature type="region of interest" description="Disordered" evidence="1">
    <location>
        <begin position="203"/>
        <end position="222"/>
    </location>
</feature>
<sequence length="386" mass="42313">MVKTQYNSCPGMYKKGQGMQHHLKTCPGRNKYHLDLQEKHLAAAEALKKQDKKKRKQEKKKLRESEVTTMDINVQSFTDEPELPENDVLDDHDVEMLNHPNEPVPELDLDQSIAPKTCPPMPPTRIAPSPPPPNPVAQSPARSGTPAPPDIDQGESTTVSTEPNEFGLYCVFTQYPTHDPVKFTSLDDVCDAATFATSKLLSHDPGRVFGQSKAPSDGRESHAAFHAKEMGNVDIDDTEPPIPPSRSPSPLTESNSSTHSNSPFLPFIPSDPANAFPMPVAASPELAELLLPSLLDFMLLPEEMDDISTGYRVGEFDQVLDDMENGVRDPTLSLTTAEDVDLDMEDVIQGNNDLDGKFSDEEDLFDDLEHTGDHLAGLGSGTDATF</sequence>